<feature type="transmembrane region" description="Helical" evidence="1">
    <location>
        <begin position="21"/>
        <end position="40"/>
    </location>
</feature>
<organism evidence="2 3">
    <name type="scientific">Nelumbo nucifera</name>
    <name type="common">Sacred lotus</name>
    <dbReference type="NCBI Taxonomy" id="4432"/>
    <lineage>
        <taxon>Eukaryota</taxon>
        <taxon>Viridiplantae</taxon>
        <taxon>Streptophyta</taxon>
        <taxon>Embryophyta</taxon>
        <taxon>Tracheophyta</taxon>
        <taxon>Spermatophyta</taxon>
        <taxon>Magnoliopsida</taxon>
        <taxon>Proteales</taxon>
        <taxon>Nelumbonaceae</taxon>
        <taxon>Nelumbo</taxon>
    </lineage>
</organism>
<keyword evidence="1" id="KW-1133">Transmembrane helix</keyword>
<dbReference type="PANTHER" id="PTHR33593:SF2">
    <property type="entry name" value="ANKYRIN REPEAT_KH DOMAIN PROTEIN (DUF1442)"/>
    <property type="match status" value="1"/>
</dbReference>
<dbReference type="Pfam" id="PF07279">
    <property type="entry name" value="DUF1442"/>
    <property type="match status" value="1"/>
</dbReference>
<proteinExistence type="predicted"/>
<dbReference type="EMBL" id="DUZY01000001">
    <property type="protein sequence ID" value="DAD20497.1"/>
    <property type="molecule type" value="Genomic_DNA"/>
</dbReference>
<dbReference type="InterPro" id="IPR009902">
    <property type="entry name" value="DUF1442"/>
</dbReference>
<name>A0A822XJN7_NELNU</name>
<protein>
    <submittedName>
        <fullName evidence="2">Uncharacterized protein</fullName>
    </submittedName>
</protein>
<gene>
    <name evidence="2" type="ORF">HUJ06_021960</name>
</gene>
<sequence length="156" mass="17495">MHEGQMSIFSNHFHFAYMTRVYFFSCLRIIFPSLLIFPILHSCCPSLPPLPLISTFLSASLLPSLSFLPHLTSSVLTHGFRFDLQCEVFQESNVAELVSAMAGGWNPQLILKAWHREGIVPDEQSRSEYVDAMREAGMSPEAIVGEAEEVMEALGF</sequence>
<reference evidence="2 3" key="1">
    <citation type="journal article" date="2020" name="Mol. Biol. Evol.">
        <title>Distinct Expression and Methylation Patterns for Genes with Different Fates following a Single Whole-Genome Duplication in Flowering Plants.</title>
        <authorList>
            <person name="Shi T."/>
            <person name="Rahmani R.S."/>
            <person name="Gugger P.F."/>
            <person name="Wang M."/>
            <person name="Li H."/>
            <person name="Zhang Y."/>
            <person name="Li Z."/>
            <person name="Wang Q."/>
            <person name="Van de Peer Y."/>
            <person name="Marchal K."/>
            <person name="Chen J."/>
        </authorList>
    </citation>
    <scope>NUCLEOTIDE SEQUENCE [LARGE SCALE GENOMIC DNA]</scope>
    <source>
        <tissue evidence="2">Leaf</tissue>
    </source>
</reference>
<feature type="transmembrane region" description="Helical" evidence="1">
    <location>
        <begin position="52"/>
        <end position="71"/>
    </location>
</feature>
<evidence type="ECO:0000256" key="1">
    <source>
        <dbReference type="SAM" id="Phobius"/>
    </source>
</evidence>
<keyword evidence="1" id="KW-0812">Transmembrane</keyword>
<dbReference type="Proteomes" id="UP000607653">
    <property type="component" value="Unassembled WGS sequence"/>
</dbReference>
<dbReference type="PANTHER" id="PTHR33593">
    <property type="entry name" value="DUF1442 FAMILY PROTEIN"/>
    <property type="match status" value="1"/>
</dbReference>
<accession>A0A822XJN7</accession>
<keyword evidence="1" id="KW-0472">Membrane</keyword>
<dbReference type="AlphaFoldDB" id="A0A822XJN7"/>
<comment type="caution">
    <text evidence="2">The sequence shown here is derived from an EMBL/GenBank/DDBJ whole genome shotgun (WGS) entry which is preliminary data.</text>
</comment>
<keyword evidence="3" id="KW-1185">Reference proteome</keyword>
<evidence type="ECO:0000313" key="3">
    <source>
        <dbReference type="Proteomes" id="UP000607653"/>
    </source>
</evidence>
<evidence type="ECO:0000313" key="2">
    <source>
        <dbReference type="EMBL" id="DAD20497.1"/>
    </source>
</evidence>